<reference evidence="2 3" key="1">
    <citation type="submission" date="2019-06" db="EMBL/GenBank/DDBJ databases">
        <authorList>
            <person name="Srinivasan S."/>
        </authorList>
    </citation>
    <scope>NUCLEOTIDE SEQUENCE [LARGE SCALE GENOMIC DNA]</scope>
    <source>
        <strain evidence="2 3">17J68-5</strain>
    </source>
</reference>
<evidence type="ECO:0000313" key="2">
    <source>
        <dbReference type="EMBL" id="QDA59285.1"/>
    </source>
</evidence>
<feature type="region of interest" description="Disordered" evidence="1">
    <location>
        <begin position="63"/>
        <end position="145"/>
    </location>
</feature>
<evidence type="ECO:0000256" key="1">
    <source>
        <dbReference type="SAM" id="MobiDB-lite"/>
    </source>
</evidence>
<dbReference type="KEGG" id="hyj:FHG12_03830"/>
<organism evidence="2 3">
    <name type="scientific">Hymenobacter jejuensis</name>
    <dbReference type="NCBI Taxonomy" id="2502781"/>
    <lineage>
        <taxon>Bacteria</taxon>
        <taxon>Pseudomonadati</taxon>
        <taxon>Bacteroidota</taxon>
        <taxon>Cytophagia</taxon>
        <taxon>Cytophagales</taxon>
        <taxon>Hymenobacteraceae</taxon>
        <taxon>Hymenobacter</taxon>
    </lineage>
</organism>
<dbReference type="AlphaFoldDB" id="A0A5B7ZXJ6"/>
<dbReference type="Pfam" id="PF12732">
    <property type="entry name" value="YtxH"/>
    <property type="match status" value="1"/>
</dbReference>
<evidence type="ECO:0000313" key="3">
    <source>
        <dbReference type="Proteomes" id="UP000305398"/>
    </source>
</evidence>
<accession>A0A5B7ZXJ6</accession>
<feature type="compositionally biased region" description="Polar residues" evidence="1">
    <location>
        <begin position="109"/>
        <end position="121"/>
    </location>
</feature>
<name>A0A5B7ZXJ6_9BACT</name>
<dbReference type="Proteomes" id="UP000305398">
    <property type="component" value="Chromosome"/>
</dbReference>
<dbReference type="RefSeq" id="WP_139514433.1">
    <property type="nucleotide sequence ID" value="NZ_CP040896.1"/>
</dbReference>
<gene>
    <name evidence="2" type="ORF">FHG12_03830</name>
</gene>
<protein>
    <submittedName>
        <fullName evidence="2">YtxH domain-containing protein</fullName>
    </submittedName>
</protein>
<dbReference type="InterPro" id="IPR024623">
    <property type="entry name" value="YtxH"/>
</dbReference>
<dbReference type="EMBL" id="CP040896">
    <property type="protein sequence ID" value="QDA59285.1"/>
    <property type="molecule type" value="Genomic_DNA"/>
</dbReference>
<sequence length="145" mass="14201">MKDNSGKVILSLLAGATAGIVAGLLLAPETGDETRSGLKKSAAKLGDDLSKLLKDGLARVNDLKGSATGDQQPAGQSAADEVLQSMAGDTGTGSHHGAEPVTSPDDRSIASTQSPSGTSLSDVGGDDAPDGGLGRPGASSYGQGL</sequence>
<dbReference type="OrthoDB" id="894320at2"/>
<proteinExistence type="predicted"/>
<keyword evidence="3" id="KW-1185">Reference proteome</keyword>